<comment type="caution">
    <text evidence="2">The sequence shown here is derived from an EMBL/GenBank/DDBJ whole genome shotgun (WGS) entry which is preliminary data.</text>
</comment>
<dbReference type="AlphaFoldDB" id="A0A4Y4CZW7"/>
<evidence type="ECO:0000313" key="2">
    <source>
        <dbReference type="EMBL" id="GEC97652.1"/>
    </source>
</evidence>
<accession>A0A4Y4CZW7</accession>
<reference evidence="2 3" key="1">
    <citation type="submission" date="2019-06" db="EMBL/GenBank/DDBJ databases">
        <title>Whole genome shotgun sequence of Zoogloea ramigera NBRC 15342.</title>
        <authorList>
            <person name="Hosoyama A."/>
            <person name="Uohara A."/>
            <person name="Ohji S."/>
            <person name="Ichikawa N."/>
        </authorList>
    </citation>
    <scope>NUCLEOTIDE SEQUENCE [LARGE SCALE GENOMIC DNA]</scope>
    <source>
        <strain evidence="2 3">NBRC 15342</strain>
    </source>
</reference>
<feature type="region of interest" description="Disordered" evidence="1">
    <location>
        <begin position="1"/>
        <end position="41"/>
    </location>
</feature>
<keyword evidence="3" id="KW-1185">Reference proteome</keyword>
<evidence type="ECO:0000256" key="1">
    <source>
        <dbReference type="SAM" id="MobiDB-lite"/>
    </source>
</evidence>
<gene>
    <name evidence="2" type="ORF">ZRA01_37250</name>
</gene>
<sequence length="78" mass="8535">MRVSTFKPKRNRLPDTLGGERNKTTRNNTGQPESADTHAGKPIRIHGLELPYGNPIGSCRQCGRGASQQILKGGTHLR</sequence>
<evidence type="ECO:0000313" key="3">
    <source>
        <dbReference type="Proteomes" id="UP000318422"/>
    </source>
</evidence>
<dbReference type="Proteomes" id="UP000318422">
    <property type="component" value="Unassembled WGS sequence"/>
</dbReference>
<proteinExistence type="predicted"/>
<organism evidence="2 3">
    <name type="scientific">Zoogloea ramigera</name>
    <dbReference type="NCBI Taxonomy" id="350"/>
    <lineage>
        <taxon>Bacteria</taxon>
        <taxon>Pseudomonadati</taxon>
        <taxon>Pseudomonadota</taxon>
        <taxon>Betaproteobacteria</taxon>
        <taxon>Rhodocyclales</taxon>
        <taxon>Zoogloeaceae</taxon>
        <taxon>Zoogloea</taxon>
    </lineage>
</organism>
<protein>
    <submittedName>
        <fullName evidence="2">Uncharacterized protein</fullName>
    </submittedName>
</protein>
<name>A0A4Y4CZW7_ZOORA</name>
<dbReference type="EMBL" id="BJNV01000108">
    <property type="protein sequence ID" value="GEC97652.1"/>
    <property type="molecule type" value="Genomic_DNA"/>
</dbReference>
<feature type="compositionally biased region" description="Polar residues" evidence="1">
    <location>
        <begin position="25"/>
        <end position="34"/>
    </location>
</feature>